<reference evidence="2" key="1">
    <citation type="submission" date="2021-02" db="EMBL/GenBank/DDBJ databases">
        <authorList>
            <person name="Nowell W R."/>
        </authorList>
    </citation>
    <scope>NUCLEOTIDE SEQUENCE</scope>
</reference>
<feature type="transmembrane region" description="Helical" evidence="1">
    <location>
        <begin position="449"/>
        <end position="475"/>
    </location>
</feature>
<accession>A0A813Z0A8</accession>
<dbReference type="AlphaFoldDB" id="A0A813Z0A8"/>
<name>A0A813Z0A8_ADIRI</name>
<sequence>MELDQYMDEPRAQAFDFTPLNSTVNSPDETFGSIINNMMIDSWSSNVSFTSYYHACAPSTCTFENKHRMNIFLLVTTIVSIFGGLSLGLKVCMKIILEIWEKVMNGCHHTNSIRSCVIHDERQLTSRLNSLLLAITLCCLFVNSAFKSRLITVQILKPSLTTYEDLLQSYADTVQCSCSQISIQYESFVTIVPHFHQICSSDFVSNEWINYIQNRLNSTEPYDIDDWYYSADAQFQLLASICQLTQETVSSAIERLTANYLINIELLSRALLTKRIRMSIDQLQIISPNTFRRTFFLIREFVGTNMLLSGPSTNWVINIPHEIVEGGTVNMKPLTYNGCSCEQSSQCVESSRGMFVGCYALEALLKSKLACFYDQQCIDTSQVFQAMDSSSLLSSRFDSNSTIESLVAQLMIEEYTRNLSYEKYLEQCAASSCTYSYVLKRDMIVGITYLLGLCYVLIAGGILPISIMLICVLGVRRSIQLKRERRRRLALNT</sequence>
<dbReference type="Proteomes" id="UP000663828">
    <property type="component" value="Unassembled WGS sequence"/>
</dbReference>
<feature type="transmembrane region" description="Helical" evidence="1">
    <location>
        <begin position="71"/>
        <end position="92"/>
    </location>
</feature>
<evidence type="ECO:0000313" key="2">
    <source>
        <dbReference type="EMBL" id="CAF0892271.1"/>
    </source>
</evidence>
<organism evidence="2 3">
    <name type="scientific">Adineta ricciae</name>
    <name type="common">Rotifer</name>
    <dbReference type="NCBI Taxonomy" id="249248"/>
    <lineage>
        <taxon>Eukaryota</taxon>
        <taxon>Metazoa</taxon>
        <taxon>Spiralia</taxon>
        <taxon>Gnathifera</taxon>
        <taxon>Rotifera</taxon>
        <taxon>Eurotatoria</taxon>
        <taxon>Bdelloidea</taxon>
        <taxon>Adinetida</taxon>
        <taxon>Adinetidae</taxon>
        <taxon>Adineta</taxon>
    </lineage>
</organism>
<proteinExistence type="predicted"/>
<keyword evidence="1" id="KW-0472">Membrane</keyword>
<keyword evidence="1" id="KW-1133">Transmembrane helix</keyword>
<evidence type="ECO:0000256" key="1">
    <source>
        <dbReference type="SAM" id="Phobius"/>
    </source>
</evidence>
<evidence type="ECO:0000313" key="3">
    <source>
        <dbReference type="Proteomes" id="UP000663828"/>
    </source>
</evidence>
<keyword evidence="1" id="KW-0812">Transmembrane</keyword>
<comment type="caution">
    <text evidence="2">The sequence shown here is derived from an EMBL/GenBank/DDBJ whole genome shotgun (WGS) entry which is preliminary data.</text>
</comment>
<gene>
    <name evidence="2" type="ORF">XAT740_LOCUS7575</name>
</gene>
<keyword evidence="3" id="KW-1185">Reference proteome</keyword>
<protein>
    <submittedName>
        <fullName evidence="2">Uncharacterized protein</fullName>
    </submittedName>
</protein>
<dbReference type="EMBL" id="CAJNOR010000365">
    <property type="protein sequence ID" value="CAF0892271.1"/>
    <property type="molecule type" value="Genomic_DNA"/>
</dbReference>